<dbReference type="InterPro" id="IPR036259">
    <property type="entry name" value="MFS_trans_sf"/>
</dbReference>
<evidence type="ECO:0000313" key="9">
    <source>
        <dbReference type="EMBL" id="RAG80643.1"/>
    </source>
</evidence>
<evidence type="ECO:0000259" key="8">
    <source>
        <dbReference type="PROSITE" id="PS50850"/>
    </source>
</evidence>
<feature type="transmembrane region" description="Helical" evidence="7">
    <location>
        <begin position="47"/>
        <end position="67"/>
    </location>
</feature>
<feature type="transmembrane region" description="Helical" evidence="7">
    <location>
        <begin position="79"/>
        <end position="103"/>
    </location>
</feature>
<feature type="transmembrane region" description="Helical" evidence="7">
    <location>
        <begin position="200"/>
        <end position="219"/>
    </location>
</feature>
<organism evidence="9 10">
    <name type="scientific">Streptacidiphilus pinicola</name>
    <dbReference type="NCBI Taxonomy" id="2219663"/>
    <lineage>
        <taxon>Bacteria</taxon>
        <taxon>Bacillati</taxon>
        <taxon>Actinomycetota</taxon>
        <taxon>Actinomycetes</taxon>
        <taxon>Kitasatosporales</taxon>
        <taxon>Streptomycetaceae</taxon>
        <taxon>Streptacidiphilus</taxon>
    </lineage>
</organism>
<feature type="transmembrane region" description="Helical" evidence="7">
    <location>
        <begin position="333"/>
        <end position="351"/>
    </location>
</feature>
<dbReference type="Proteomes" id="UP000248889">
    <property type="component" value="Unassembled WGS sequence"/>
</dbReference>
<dbReference type="Gene3D" id="1.20.1720.10">
    <property type="entry name" value="Multidrug resistance protein D"/>
    <property type="match status" value="1"/>
</dbReference>
<evidence type="ECO:0000256" key="1">
    <source>
        <dbReference type="ARBA" id="ARBA00004651"/>
    </source>
</evidence>
<feature type="transmembrane region" description="Helical" evidence="7">
    <location>
        <begin position="363"/>
        <end position="385"/>
    </location>
</feature>
<dbReference type="Pfam" id="PF07690">
    <property type="entry name" value="MFS_1"/>
    <property type="match status" value="1"/>
</dbReference>
<dbReference type="InterPro" id="IPR020846">
    <property type="entry name" value="MFS_dom"/>
</dbReference>
<dbReference type="AlphaFoldDB" id="A0A2X0IAG1"/>
<name>A0A2X0IAG1_9ACTN</name>
<evidence type="ECO:0000256" key="7">
    <source>
        <dbReference type="SAM" id="Phobius"/>
    </source>
</evidence>
<feature type="transmembrane region" description="Helical" evidence="7">
    <location>
        <begin position="109"/>
        <end position="129"/>
    </location>
</feature>
<keyword evidence="10" id="KW-1185">Reference proteome</keyword>
<dbReference type="SUPFAM" id="SSF103473">
    <property type="entry name" value="MFS general substrate transporter"/>
    <property type="match status" value="1"/>
</dbReference>
<feature type="transmembrane region" description="Helical" evidence="7">
    <location>
        <begin position="141"/>
        <end position="163"/>
    </location>
</feature>
<evidence type="ECO:0000256" key="2">
    <source>
        <dbReference type="ARBA" id="ARBA00022692"/>
    </source>
</evidence>
<sequence>MSSHSQRQRTRLAVAILTGSAFLASLDLFIVNVAFDEIGRDFGTSSLGSLSWILNAYAVVYAALLVPMGRLSDRYGRKAGFVAGLLVFTLASLACGFAPGVWWLVTFRVVQAVGAALMTPASLGLLLATLPAQRRAGGARLWAMTGAVAAAFGPAVGGGLVQISWQTAFWINVPIGLGLTFAAVKVVPDVRHNTEAPRPDLLGGAVIAVATGALVLGLVQGNDWGWSSGRVLAAWALAVVGLAVFVRLITHHDAPVIDPALLRIPSFAWANIAQLLFNVAFGIGLLSRVLWLQEHWGYSAVRTGLAVAVGPALVPITSLLVTRLLPRAAPGRVVALGCLLLAAGALWQATATGDQPAYATQMLGPWVVSGIAVGLALPQLTAAATAALPPHQASTGSGVVNMARQLGLVVGTSIMVGLLGAGLPSLARFQHVWVFMAASAAAAAVAALVMGAVRGPAVALQRSADVGRATAESSDPQPSSGRPTA</sequence>
<dbReference type="PROSITE" id="PS00216">
    <property type="entry name" value="SUGAR_TRANSPORT_1"/>
    <property type="match status" value="1"/>
</dbReference>
<feature type="region of interest" description="Disordered" evidence="6">
    <location>
        <begin position="464"/>
        <end position="485"/>
    </location>
</feature>
<evidence type="ECO:0000256" key="6">
    <source>
        <dbReference type="SAM" id="MobiDB-lite"/>
    </source>
</evidence>
<evidence type="ECO:0000256" key="3">
    <source>
        <dbReference type="ARBA" id="ARBA00022989"/>
    </source>
</evidence>
<evidence type="ECO:0000256" key="5">
    <source>
        <dbReference type="ARBA" id="ARBA00023251"/>
    </source>
</evidence>
<dbReference type="Gene3D" id="1.20.1250.20">
    <property type="entry name" value="MFS general substrate transporter like domains"/>
    <property type="match status" value="1"/>
</dbReference>
<dbReference type="PANTHER" id="PTHR42718">
    <property type="entry name" value="MAJOR FACILITATOR SUPERFAMILY MULTIDRUG TRANSPORTER MFSC"/>
    <property type="match status" value="1"/>
</dbReference>
<reference evidence="9 10" key="1">
    <citation type="submission" date="2018-06" db="EMBL/GenBank/DDBJ databases">
        <title>Streptacidiphilus pinicola sp. nov., isolated from pine grove soil.</title>
        <authorList>
            <person name="Roh S.G."/>
            <person name="Park S."/>
            <person name="Kim M.-K."/>
            <person name="Yun B.-R."/>
            <person name="Park J."/>
            <person name="Kim M.J."/>
            <person name="Kim Y.S."/>
            <person name="Kim S.B."/>
        </authorList>
    </citation>
    <scope>NUCLEOTIDE SEQUENCE [LARGE SCALE GENOMIC DNA]</scope>
    <source>
        <strain evidence="9 10">MMS16-CNU450</strain>
    </source>
</reference>
<feature type="transmembrane region" description="Helical" evidence="7">
    <location>
        <begin position="169"/>
        <end position="188"/>
    </location>
</feature>
<dbReference type="EMBL" id="QKYN01000210">
    <property type="protein sequence ID" value="RAG80643.1"/>
    <property type="molecule type" value="Genomic_DNA"/>
</dbReference>
<comment type="subcellular location">
    <subcellularLocation>
        <location evidence="1">Cell membrane</location>
        <topology evidence="1">Multi-pass membrane protein</topology>
    </subcellularLocation>
</comment>
<keyword evidence="5" id="KW-0046">Antibiotic resistance</keyword>
<dbReference type="RefSeq" id="WP_111507648.1">
    <property type="nucleotide sequence ID" value="NZ_QKYN01000210.1"/>
</dbReference>
<feature type="compositionally biased region" description="Polar residues" evidence="6">
    <location>
        <begin position="471"/>
        <end position="485"/>
    </location>
</feature>
<gene>
    <name evidence="9" type="ORF">DN069_37045</name>
</gene>
<keyword evidence="3 7" id="KW-1133">Transmembrane helix</keyword>
<feature type="transmembrane region" description="Helical" evidence="7">
    <location>
        <begin position="269"/>
        <end position="291"/>
    </location>
</feature>
<keyword evidence="4 7" id="KW-0472">Membrane</keyword>
<dbReference type="CDD" id="cd17321">
    <property type="entry name" value="MFS_MMR_MDR_like"/>
    <property type="match status" value="1"/>
</dbReference>
<feature type="transmembrane region" description="Helical" evidence="7">
    <location>
        <begin position="432"/>
        <end position="453"/>
    </location>
</feature>
<evidence type="ECO:0000256" key="4">
    <source>
        <dbReference type="ARBA" id="ARBA00023136"/>
    </source>
</evidence>
<dbReference type="PROSITE" id="PS50850">
    <property type="entry name" value="MFS"/>
    <property type="match status" value="1"/>
</dbReference>
<feature type="transmembrane region" description="Helical" evidence="7">
    <location>
        <begin position="231"/>
        <end position="249"/>
    </location>
</feature>
<comment type="caution">
    <text evidence="9">The sequence shown here is derived from an EMBL/GenBank/DDBJ whole genome shotgun (WGS) entry which is preliminary data.</text>
</comment>
<feature type="domain" description="Major facilitator superfamily (MFS) profile" evidence="8">
    <location>
        <begin position="13"/>
        <end position="455"/>
    </location>
</feature>
<dbReference type="GO" id="GO:0022857">
    <property type="term" value="F:transmembrane transporter activity"/>
    <property type="evidence" value="ECO:0007669"/>
    <property type="project" value="InterPro"/>
</dbReference>
<dbReference type="GO" id="GO:0005886">
    <property type="term" value="C:plasma membrane"/>
    <property type="evidence" value="ECO:0007669"/>
    <property type="project" value="UniProtKB-SubCell"/>
</dbReference>
<feature type="transmembrane region" description="Helical" evidence="7">
    <location>
        <begin position="12"/>
        <end position="35"/>
    </location>
</feature>
<protein>
    <submittedName>
        <fullName evidence="9">MFS transporter</fullName>
    </submittedName>
</protein>
<dbReference type="InterPro" id="IPR011701">
    <property type="entry name" value="MFS"/>
</dbReference>
<dbReference type="OrthoDB" id="7375466at2"/>
<keyword evidence="2 7" id="KW-0812">Transmembrane</keyword>
<evidence type="ECO:0000313" key="10">
    <source>
        <dbReference type="Proteomes" id="UP000248889"/>
    </source>
</evidence>
<dbReference type="GO" id="GO:0046677">
    <property type="term" value="P:response to antibiotic"/>
    <property type="evidence" value="ECO:0007669"/>
    <property type="project" value="UniProtKB-KW"/>
</dbReference>
<feature type="transmembrane region" description="Helical" evidence="7">
    <location>
        <begin position="303"/>
        <end position="321"/>
    </location>
</feature>
<feature type="transmembrane region" description="Helical" evidence="7">
    <location>
        <begin position="406"/>
        <end position="426"/>
    </location>
</feature>
<proteinExistence type="predicted"/>
<dbReference type="PANTHER" id="PTHR42718:SF48">
    <property type="entry name" value="CONSERVED TWO-DOMAIN MEMBRANE PROTEIN-RELATED"/>
    <property type="match status" value="1"/>
</dbReference>
<accession>A0A2X0IAG1</accession>
<dbReference type="InterPro" id="IPR005829">
    <property type="entry name" value="Sugar_transporter_CS"/>
</dbReference>